<comment type="caution">
    <text evidence="2">The sequence shown here is derived from an EMBL/GenBank/DDBJ whole genome shotgun (WGS) entry which is preliminary data.</text>
</comment>
<dbReference type="EMBL" id="JANPWB010000006">
    <property type="protein sequence ID" value="KAJ1175735.1"/>
    <property type="molecule type" value="Genomic_DNA"/>
</dbReference>
<proteinExistence type="predicted"/>
<gene>
    <name evidence="2" type="ORF">NDU88_001022</name>
</gene>
<sequence>MGVPAPTAAAGHSPALKYYFLVQGLFPCYTPKLLPVPGQPLVNRGGGASEEFERRADNNIRGRLPE</sequence>
<dbReference type="Proteomes" id="UP001066276">
    <property type="component" value="Chromosome 3_2"/>
</dbReference>
<feature type="compositionally biased region" description="Basic and acidic residues" evidence="1">
    <location>
        <begin position="51"/>
        <end position="66"/>
    </location>
</feature>
<organism evidence="2 3">
    <name type="scientific">Pleurodeles waltl</name>
    <name type="common">Iberian ribbed newt</name>
    <dbReference type="NCBI Taxonomy" id="8319"/>
    <lineage>
        <taxon>Eukaryota</taxon>
        <taxon>Metazoa</taxon>
        <taxon>Chordata</taxon>
        <taxon>Craniata</taxon>
        <taxon>Vertebrata</taxon>
        <taxon>Euteleostomi</taxon>
        <taxon>Amphibia</taxon>
        <taxon>Batrachia</taxon>
        <taxon>Caudata</taxon>
        <taxon>Salamandroidea</taxon>
        <taxon>Salamandridae</taxon>
        <taxon>Pleurodelinae</taxon>
        <taxon>Pleurodeles</taxon>
    </lineage>
</organism>
<feature type="region of interest" description="Disordered" evidence="1">
    <location>
        <begin position="43"/>
        <end position="66"/>
    </location>
</feature>
<evidence type="ECO:0000313" key="2">
    <source>
        <dbReference type="EMBL" id="KAJ1175735.1"/>
    </source>
</evidence>
<protein>
    <submittedName>
        <fullName evidence="2">Uncharacterized protein</fullName>
    </submittedName>
</protein>
<evidence type="ECO:0000256" key="1">
    <source>
        <dbReference type="SAM" id="MobiDB-lite"/>
    </source>
</evidence>
<keyword evidence="3" id="KW-1185">Reference proteome</keyword>
<dbReference type="AlphaFoldDB" id="A0AAV7TGF8"/>
<name>A0AAV7TGF8_PLEWA</name>
<evidence type="ECO:0000313" key="3">
    <source>
        <dbReference type="Proteomes" id="UP001066276"/>
    </source>
</evidence>
<reference evidence="2" key="1">
    <citation type="journal article" date="2022" name="bioRxiv">
        <title>Sequencing and chromosome-scale assembly of the giantPleurodeles waltlgenome.</title>
        <authorList>
            <person name="Brown T."/>
            <person name="Elewa A."/>
            <person name="Iarovenko S."/>
            <person name="Subramanian E."/>
            <person name="Araus A.J."/>
            <person name="Petzold A."/>
            <person name="Susuki M."/>
            <person name="Suzuki K.-i.T."/>
            <person name="Hayashi T."/>
            <person name="Toyoda A."/>
            <person name="Oliveira C."/>
            <person name="Osipova E."/>
            <person name="Leigh N.D."/>
            <person name="Simon A."/>
            <person name="Yun M.H."/>
        </authorList>
    </citation>
    <scope>NUCLEOTIDE SEQUENCE</scope>
    <source>
        <strain evidence="2">20211129_DDA</strain>
        <tissue evidence="2">Liver</tissue>
    </source>
</reference>
<accession>A0AAV7TGF8</accession>